<accession>A0AAE1NSB2</accession>
<dbReference type="Proteomes" id="UP001292094">
    <property type="component" value="Unassembled WGS sequence"/>
</dbReference>
<name>A0AAE1NSB2_9EUCA</name>
<reference evidence="2" key="1">
    <citation type="submission" date="2023-11" db="EMBL/GenBank/DDBJ databases">
        <title>Genome assemblies of two species of porcelain crab, Petrolisthes cinctipes and Petrolisthes manimaculis (Anomura: Porcellanidae).</title>
        <authorList>
            <person name="Angst P."/>
        </authorList>
    </citation>
    <scope>NUCLEOTIDE SEQUENCE</scope>
    <source>
        <strain evidence="2">PB745_02</strain>
        <tissue evidence="2">Gill</tissue>
    </source>
</reference>
<feature type="signal peptide" evidence="1">
    <location>
        <begin position="1"/>
        <end position="20"/>
    </location>
</feature>
<organism evidence="2 3">
    <name type="scientific">Petrolisthes manimaculis</name>
    <dbReference type="NCBI Taxonomy" id="1843537"/>
    <lineage>
        <taxon>Eukaryota</taxon>
        <taxon>Metazoa</taxon>
        <taxon>Ecdysozoa</taxon>
        <taxon>Arthropoda</taxon>
        <taxon>Crustacea</taxon>
        <taxon>Multicrustacea</taxon>
        <taxon>Malacostraca</taxon>
        <taxon>Eumalacostraca</taxon>
        <taxon>Eucarida</taxon>
        <taxon>Decapoda</taxon>
        <taxon>Pleocyemata</taxon>
        <taxon>Anomura</taxon>
        <taxon>Galatheoidea</taxon>
        <taxon>Porcellanidae</taxon>
        <taxon>Petrolisthes</taxon>
    </lineage>
</organism>
<evidence type="ECO:0000313" key="3">
    <source>
        <dbReference type="Proteomes" id="UP001292094"/>
    </source>
</evidence>
<gene>
    <name evidence="2" type="ORF">Pmani_033037</name>
</gene>
<dbReference type="Pfam" id="PF16300">
    <property type="entry name" value="WD40_4"/>
    <property type="match status" value="1"/>
</dbReference>
<protein>
    <submittedName>
        <fullName evidence="2">Uncharacterized protein</fullName>
    </submittedName>
</protein>
<keyword evidence="1" id="KW-0732">Signal</keyword>
<comment type="caution">
    <text evidence="2">The sequence shown here is derived from an EMBL/GenBank/DDBJ whole genome shotgun (WGS) entry which is preliminary data.</text>
</comment>
<sequence length="845" mass="96746">MGSWSHLGWILWVFFSPVLAMGGPKDDNTYVYKVVDDSKFVVTPNDLRVSKLSECEDTRNLKFEASCWLCGKQEDLKLAWDRHFEMAFTTGKCNQASSKLDNIASGRFSCHVSALPFPRPKFPDASRTVCKFKTRLDKMGNTLVNLYRKVYLFVDECDQNGPGKSNSKMKRTDVENLLSEAKTLNDIEKDLEVLHEKLVKKLNLQGETSNVESIAEDILNSDLLKYDFFTFEDPFITNTASSASTSKLSSTASSSDSTYKFNLPSIDSITFKDLLTSSDLLYTLYNLYVLNFTPSEDLFTSILNYHSSDSSNFNDLFPQTSEHFISKLTQNKKNRSDTLEDLFPQTFGHLISKLTQNKKNRSDTLEDLFPQTFGHLISKLTQNKKNRSDTLEDLFPQTFGHLISKLTQNKKNRSDTLEDLFPQTFGHLISKLTQNKKNRSDTLEDLFPQTFGHLISKLTQNKKNRSDTLEDLFPQTFGHLISKLTQNKKNRSDTLEDLFPQTFGHLISKLTQNKKNRSDTLEDLFPQTFGHLISKLTQNKKNGSDTLEDLFPQTKYKDKSVTVENWFNKITNKSSKHKPSSKDFITFQVFQDLFTTSDFLYNLYNFYKINSPSEDSFTFEDLFISNALLCNSLSNEDLFTKLSHDNHLPSSEDFMTFQDLFTTSDFLYNLYNFYKLDSPSEDSFTFEDLFTSNALLYNSLSNDPVTFEDLLTFEKWFPLTNGKKNNSVTFEDLFPLIKLSDDSHLPWTWPLSWTGIRPPIKHRPLRPKPGPPVKPKFPVKITAKPLVISISKPPVKHKPLVISISKPPVKHKPTVISISKPLIISKPINNNSSFIATKTDHSISN</sequence>
<dbReference type="EMBL" id="JAWZYT010004315">
    <property type="protein sequence ID" value="KAK4294322.1"/>
    <property type="molecule type" value="Genomic_DNA"/>
</dbReference>
<feature type="chain" id="PRO_5042113467" evidence="1">
    <location>
        <begin position="21"/>
        <end position="845"/>
    </location>
</feature>
<proteinExistence type="predicted"/>
<keyword evidence="3" id="KW-1185">Reference proteome</keyword>
<evidence type="ECO:0000256" key="1">
    <source>
        <dbReference type="SAM" id="SignalP"/>
    </source>
</evidence>
<dbReference type="AlphaFoldDB" id="A0AAE1NSB2"/>
<evidence type="ECO:0000313" key="2">
    <source>
        <dbReference type="EMBL" id="KAK4294322.1"/>
    </source>
</evidence>